<feature type="chain" id="PRO_5014695958" description="Outer membrane protein beta-barrel domain-containing protein" evidence="1">
    <location>
        <begin position="19"/>
        <end position="242"/>
    </location>
</feature>
<gene>
    <name evidence="2" type="ORF">BGX16_0105</name>
</gene>
<evidence type="ECO:0000313" key="3">
    <source>
        <dbReference type="Proteomes" id="UP000231134"/>
    </source>
</evidence>
<comment type="caution">
    <text evidence="2">The sequence shown here is derived from an EMBL/GenBank/DDBJ whole genome shotgun (WGS) entry which is preliminary data.</text>
</comment>
<evidence type="ECO:0008006" key="4">
    <source>
        <dbReference type="Google" id="ProtNLM"/>
    </source>
</evidence>
<dbReference type="AlphaFoldDB" id="A0A2M9A388"/>
<proteinExistence type="predicted"/>
<dbReference type="Proteomes" id="UP000231134">
    <property type="component" value="Unassembled WGS sequence"/>
</dbReference>
<keyword evidence="1" id="KW-0732">Signal</keyword>
<sequence>MKPLWLCCALIFAVSSFAAVDTVYVDEPHKPIPSKQETVKEEPVLMNTHFVFASWNLYGEAIGMGYENLFHPRFAAQVMFDYYYSTDIHESSCDGTKGSLYAVDLPIALKFYVMPYRGFGKTKTIGVDGKVSEAYTRKMAVFVEAKAIPMLGSVYATRKASSYASELKLDEKEFALSWEVGLGYSLMGEHFFLMPSLFFRRFAVSPDWLTEIKYADDTSYHRSPATFKKQDFGFHFTVGYAF</sequence>
<feature type="signal peptide" evidence="1">
    <location>
        <begin position="1"/>
        <end position="18"/>
    </location>
</feature>
<keyword evidence="3" id="KW-1185">Reference proteome</keyword>
<accession>A0A2M9A388</accession>
<dbReference type="RefSeq" id="WP_100424308.1">
    <property type="nucleotide sequence ID" value="NZ_JAXFBG010000136.1"/>
</dbReference>
<organism evidence="2 3">
    <name type="scientific">Hallerella succinigenes</name>
    <dbReference type="NCBI Taxonomy" id="1896222"/>
    <lineage>
        <taxon>Bacteria</taxon>
        <taxon>Pseudomonadati</taxon>
        <taxon>Fibrobacterota</taxon>
        <taxon>Fibrobacteria</taxon>
        <taxon>Fibrobacterales</taxon>
        <taxon>Fibrobacteraceae</taxon>
        <taxon>Hallerella</taxon>
    </lineage>
</organism>
<name>A0A2M9A388_9BACT</name>
<reference evidence="2 3" key="1">
    <citation type="submission" date="2017-11" db="EMBL/GenBank/DDBJ databases">
        <title>Animal gut microbial communities from fecal samples from Wisconsin, USA.</title>
        <authorList>
            <person name="Neumann A."/>
        </authorList>
    </citation>
    <scope>NUCLEOTIDE SEQUENCE [LARGE SCALE GENOMIC DNA]</scope>
    <source>
        <strain evidence="2 3">UWS3</strain>
    </source>
</reference>
<dbReference type="EMBL" id="PGEX01000001">
    <property type="protein sequence ID" value="PJJ40192.1"/>
    <property type="molecule type" value="Genomic_DNA"/>
</dbReference>
<protein>
    <recommendedName>
        <fullName evidence="4">Outer membrane protein beta-barrel domain-containing protein</fullName>
    </recommendedName>
</protein>
<evidence type="ECO:0000313" key="2">
    <source>
        <dbReference type="EMBL" id="PJJ40192.1"/>
    </source>
</evidence>
<evidence type="ECO:0000256" key="1">
    <source>
        <dbReference type="SAM" id="SignalP"/>
    </source>
</evidence>